<accession>A0AAD9HNW6</accession>
<evidence type="ECO:0000313" key="2">
    <source>
        <dbReference type="Proteomes" id="UP001232148"/>
    </source>
</evidence>
<reference evidence="1" key="1">
    <citation type="submission" date="2021-06" db="EMBL/GenBank/DDBJ databases">
        <title>Comparative genomics, transcriptomics and evolutionary studies reveal genomic signatures of adaptation to plant cell wall in hemibiotrophic fungi.</title>
        <authorList>
            <consortium name="DOE Joint Genome Institute"/>
            <person name="Baroncelli R."/>
            <person name="Diaz J.F."/>
            <person name="Benocci T."/>
            <person name="Peng M."/>
            <person name="Battaglia E."/>
            <person name="Haridas S."/>
            <person name="Andreopoulos W."/>
            <person name="Labutti K."/>
            <person name="Pangilinan J."/>
            <person name="Floch G.L."/>
            <person name="Makela M.R."/>
            <person name="Henrissat B."/>
            <person name="Grigoriev I.V."/>
            <person name="Crouch J.A."/>
            <person name="De Vries R.P."/>
            <person name="Sukno S.A."/>
            <person name="Thon M.R."/>
        </authorList>
    </citation>
    <scope>NUCLEOTIDE SEQUENCE</scope>
    <source>
        <strain evidence="1">MAFF235873</strain>
    </source>
</reference>
<gene>
    <name evidence="1" type="ORF">LX32DRAFT_282892</name>
</gene>
<comment type="caution">
    <text evidence="1">The sequence shown here is derived from an EMBL/GenBank/DDBJ whole genome shotgun (WGS) entry which is preliminary data.</text>
</comment>
<name>A0AAD9HNW6_9PEZI</name>
<dbReference type="AlphaFoldDB" id="A0AAD9HNW6"/>
<evidence type="ECO:0000313" key="1">
    <source>
        <dbReference type="EMBL" id="KAK2031219.1"/>
    </source>
</evidence>
<proteinExistence type="predicted"/>
<dbReference type="EMBL" id="MU842842">
    <property type="protein sequence ID" value="KAK2031219.1"/>
    <property type="molecule type" value="Genomic_DNA"/>
</dbReference>
<protein>
    <submittedName>
        <fullName evidence="1">Uncharacterized protein</fullName>
    </submittedName>
</protein>
<sequence>MRVAAATCTDVTARHGRIIPQPPYHEGQFFVEVQNSLLSILASWAWGGKRTSALPAPYLPQWPRPRLLLASITLQDHAVLFFPTPTSRVQEQP</sequence>
<dbReference type="Proteomes" id="UP001232148">
    <property type="component" value="Unassembled WGS sequence"/>
</dbReference>
<keyword evidence="2" id="KW-1185">Reference proteome</keyword>
<organism evidence="1 2">
    <name type="scientific">Colletotrichum zoysiae</name>
    <dbReference type="NCBI Taxonomy" id="1216348"/>
    <lineage>
        <taxon>Eukaryota</taxon>
        <taxon>Fungi</taxon>
        <taxon>Dikarya</taxon>
        <taxon>Ascomycota</taxon>
        <taxon>Pezizomycotina</taxon>
        <taxon>Sordariomycetes</taxon>
        <taxon>Hypocreomycetidae</taxon>
        <taxon>Glomerellales</taxon>
        <taxon>Glomerellaceae</taxon>
        <taxon>Colletotrichum</taxon>
        <taxon>Colletotrichum graminicola species complex</taxon>
    </lineage>
</organism>